<dbReference type="InterPro" id="IPR015943">
    <property type="entry name" value="WD40/YVTN_repeat-like_dom_sf"/>
</dbReference>
<evidence type="ECO:0000313" key="5">
    <source>
        <dbReference type="Proteomes" id="UP001596031"/>
    </source>
</evidence>
<dbReference type="InterPro" id="IPR011045">
    <property type="entry name" value="N2O_reductase_N"/>
</dbReference>
<protein>
    <submittedName>
        <fullName evidence="4">YncE family protein</fullName>
    </submittedName>
</protein>
<evidence type="ECO:0000313" key="4">
    <source>
        <dbReference type="EMBL" id="MFC5510100.1"/>
    </source>
</evidence>
<dbReference type="InterPro" id="IPR011964">
    <property type="entry name" value="YVTN_b-propeller_repeat"/>
</dbReference>
<evidence type="ECO:0000256" key="1">
    <source>
        <dbReference type="ARBA" id="ARBA00022729"/>
    </source>
</evidence>
<evidence type="ECO:0000259" key="3">
    <source>
        <dbReference type="Pfam" id="PF21783"/>
    </source>
</evidence>
<accession>A0ABW0PC97</accession>
<dbReference type="RefSeq" id="WP_379717027.1">
    <property type="nucleotide sequence ID" value="NZ_JBHSMS010000012.1"/>
</dbReference>
<dbReference type="InterPro" id="IPR048433">
    <property type="entry name" value="YNCE-like_beta-prop"/>
</dbReference>
<dbReference type="Gene3D" id="2.130.10.10">
    <property type="entry name" value="YVTN repeat-like/Quinoprotein amine dehydrogenase"/>
    <property type="match status" value="3"/>
</dbReference>
<feature type="domain" description="YNCE-like beta-propeller" evidence="3">
    <location>
        <begin position="70"/>
        <end position="196"/>
    </location>
</feature>
<feature type="signal peptide" evidence="2">
    <location>
        <begin position="1"/>
        <end position="21"/>
    </location>
</feature>
<dbReference type="SUPFAM" id="SSF50974">
    <property type="entry name" value="Nitrous oxide reductase, N-terminal domain"/>
    <property type="match status" value="1"/>
</dbReference>
<dbReference type="EMBL" id="JBHSMS010000012">
    <property type="protein sequence ID" value="MFC5510100.1"/>
    <property type="molecule type" value="Genomic_DNA"/>
</dbReference>
<dbReference type="NCBIfam" id="TIGR02276">
    <property type="entry name" value="beta_rpt_yvtn"/>
    <property type="match status" value="1"/>
</dbReference>
<keyword evidence="1 2" id="KW-0732">Signal</keyword>
<gene>
    <name evidence="4" type="ORF">ACFPOU_03030</name>
</gene>
<sequence>MHPHIVASLVGTVLLASGVQAAPGPQDRVYTADQNTNTVSVIDPSTNTLLGQIRLGNARPDVLSPLYKGQINVHGLGFSPDHRTLVAVANGSNSVTFIDTATNKVKGVAYIGRSPHEGFFTADGREVWAVVRGENHISVIDPKTFKETRRIETAPGPGMVLFHPDRKRAFVVSSFTPVVEVVDVRSHKVRRQIKVVSPFSPFLQLTPDGGELWMTHKDVGKVTRIDTNTMEVKEVFDTGMITNHLSFAQTDAGTLAYVTIGGENVVKVFGTGSKAAQVASIPVGALPHGIWTSDDGSRVYVGLENGDGVDVIDTAKNKVVARVPVGQAPQALVYLSRAVPSGDGMSNLSPRTNNDPVNIALRAVSGDAKGFVVARSLGVTDSLEVSLFKLKPKTVYSVYASGQQAPVAIFETNPMGGANGTAIGPMREIARAGQTAQERQPVPASQIIVMEGNAPADLARAVLVSTR</sequence>
<evidence type="ECO:0000256" key="2">
    <source>
        <dbReference type="SAM" id="SignalP"/>
    </source>
</evidence>
<reference evidence="5" key="1">
    <citation type="journal article" date="2019" name="Int. J. Syst. Evol. Microbiol.">
        <title>The Global Catalogue of Microorganisms (GCM) 10K type strain sequencing project: providing services to taxonomists for standard genome sequencing and annotation.</title>
        <authorList>
            <consortium name="The Broad Institute Genomics Platform"/>
            <consortium name="The Broad Institute Genome Sequencing Center for Infectious Disease"/>
            <person name="Wu L."/>
            <person name="Ma J."/>
        </authorList>
    </citation>
    <scope>NUCLEOTIDE SEQUENCE [LARGE SCALE GENOMIC DNA]</scope>
    <source>
        <strain evidence="5">CCUG 38813</strain>
    </source>
</reference>
<name>A0ABW0PC97_9BURK</name>
<dbReference type="Pfam" id="PF21783">
    <property type="entry name" value="YNCE"/>
    <property type="match status" value="1"/>
</dbReference>
<dbReference type="PANTHER" id="PTHR47197:SF3">
    <property type="entry name" value="DIHYDRO-HEME D1 DEHYDROGENASE"/>
    <property type="match status" value="1"/>
</dbReference>
<keyword evidence="5" id="KW-1185">Reference proteome</keyword>
<feature type="chain" id="PRO_5046321252" evidence="2">
    <location>
        <begin position="22"/>
        <end position="467"/>
    </location>
</feature>
<comment type="caution">
    <text evidence="4">The sequence shown here is derived from an EMBL/GenBank/DDBJ whole genome shotgun (WGS) entry which is preliminary data.</text>
</comment>
<dbReference type="Proteomes" id="UP001596031">
    <property type="component" value="Unassembled WGS sequence"/>
</dbReference>
<dbReference type="InterPro" id="IPR051200">
    <property type="entry name" value="Host-pathogen_enzymatic-act"/>
</dbReference>
<organism evidence="4 5">
    <name type="scientific">Massilia jejuensis</name>
    <dbReference type="NCBI Taxonomy" id="648894"/>
    <lineage>
        <taxon>Bacteria</taxon>
        <taxon>Pseudomonadati</taxon>
        <taxon>Pseudomonadota</taxon>
        <taxon>Betaproteobacteria</taxon>
        <taxon>Burkholderiales</taxon>
        <taxon>Oxalobacteraceae</taxon>
        <taxon>Telluria group</taxon>
        <taxon>Massilia</taxon>
    </lineage>
</organism>
<dbReference type="PANTHER" id="PTHR47197">
    <property type="entry name" value="PROTEIN NIRF"/>
    <property type="match status" value="1"/>
</dbReference>
<proteinExistence type="predicted"/>